<dbReference type="InterPro" id="IPR013762">
    <property type="entry name" value="Integrase-like_cat_sf"/>
</dbReference>
<evidence type="ECO:0000256" key="2">
    <source>
        <dbReference type="ARBA" id="ARBA00022908"/>
    </source>
</evidence>
<comment type="similarity">
    <text evidence="1">Belongs to the 'phage' integrase family.</text>
</comment>
<dbReference type="Pfam" id="PF13495">
    <property type="entry name" value="Phage_int_SAM_4"/>
    <property type="match status" value="1"/>
</dbReference>
<dbReference type="PROSITE" id="PS51900">
    <property type="entry name" value="CB"/>
    <property type="match status" value="1"/>
</dbReference>
<feature type="domain" description="Tyr recombinase" evidence="6">
    <location>
        <begin position="130"/>
        <end position="348"/>
    </location>
</feature>
<dbReference type="CDD" id="cd00397">
    <property type="entry name" value="DNA_BRE_C"/>
    <property type="match status" value="1"/>
</dbReference>
<dbReference type="GO" id="GO:0006310">
    <property type="term" value="P:DNA recombination"/>
    <property type="evidence" value="ECO:0007669"/>
    <property type="project" value="UniProtKB-KW"/>
</dbReference>
<name>B8HL05_CYAP4</name>
<keyword evidence="2" id="KW-0229">DNA integration</keyword>
<keyword evidence="3 5" id="KW-0238">DNA-binding</keyword>
<dbReference type="GO" id="GO:0003677">
    <property type="term" value="F:DNA binding"/>
    <property type="evidence" value="ECO:0007669"/>
    <property type="project" value="UniProtKB-UniRule"/>
</dbReference>
<dbReference type="Gene3D" id="1.10.443.10">
    <property type="entry name" value="Intergrase catalytic core"/>
    <property type="match status" value="1"/>
</dbReference>
<dbReference type="InterPro" id="IPR011010">
    <property type="entry name" value="DNA_brk_join_enz"/>
</dbReference>
<evidence type="ECO:0000259" key="7">
    <source>
        <dbReference type="PROSITE" id="PS51900"/>
    </source>
</evidence>
<dbReference type="AlphaFoldDB" id="B8HL05"/>
<dbReference type="Gene3D" id="1.10.150.130">
    <property type="match status" value="1"/>
</dbReference>
<dbReference type="InterPro" id="IPR004107">
    <property type="entry name" value="Integrase_SAM-like_N"/>
</dbReference>
<evidence type="ECO:0000313" key="8">
    <source>
        <dbReference type="EMBL" id="ACL45237.1"/>
    </source>
</evidence>
<evidence type="ECO:0000256" key="3">
    <source>
        <dbReference type="ARBA" id="ARBA00023125"/>
    </source>
</evidence>
<feature type="domain" description="Core-binding (CB)" evidence="7">
    <location>
        <begin position="31"/>
        <end position="109"/>
    </location>
</feature>
<organism evidence="8">
    <name type="scientific">Cyanothece sp. (strain PCC 7425 / ATCC 29141)</name>
    <dbReference type="NCBI Taxonomy" id="395961"/>
    <lineage>
        <taxon>Bacteria</taxon>
        <taxon>Bacillati</taxon>
        <taxon>Cyanobacteriota</taxon>
        <taxon>Cyanophyceae</taxon>
        <taxon>Gomontiellales</taxon>
        <taxon>Cyanothecaceae</taxon>
        <taxon>Cyanothece</taxon>
    </lineage>
</organism>
<gene>
    <name evidence="8" type="ordered locus">Cyan7425_2894</name>
</gene>
<dbReference type="eggNOG" id="COG4974">
    <property type="taxonomic scope" value="Bacteria"/>
</dbReference>
<dbReference type="KEGG" id="cyn:Cyan7425_2894"/>
<dbReference type="InterPro" id="IPR050090">
    <property type="entry name" value="Tyrosine_recombinase_XerCD"/>
</dbReference>
<dbReference type="InterPro" id="IPR044068">
    <property type="entry name" value="CB"/>
</dbReference>
<evidence type="ECO:0000259" key="6">
    <source>
        <dbReference type="PROSITE" id="PS51898"/>
    </source>
</evidence>
<keyword evidence="4" id="KW-0233">DNA recombination</keyword>
<dbReference type="PANTHER" id="PTHR30349">
    <property type="entry name" value="PHAGE INTEGRASE-RELATED"/>
    <property type="match status" value="1"/>
</dbReference>
<dbReference type="EMBL" id="CP001344">
    <property type="protein sequence ID" value="ACL45237.1"/>
    <property type="molecule type" value="Genomic_DNA"/>
</dbReference>
<evidence type="ECO:0000256" key="5">
    <source>
        <dbReference type="PROSITE-ProRule" id="PRU01248"/>
    </source>
</evidence>
<accession>B8HL05</accession>
<dbReference type="InterPro" id="IPR002104">
    <property type="entry name" value="Integrase_catalytic"/>
</dbReference>
<dbReference type="GO" id="GO:0015074">
    <property type="term" value="P:DNA integration"/>
    <property type="evidence" value="ECO:0007669"/>
    <property type="project" value="UniProtKB-KW"/>
</dbReference>
<sequence>MEQQIEPQGLPALKLIVGEAKAEVRSPALLDLREVRVTEFLQARSLAANTEKAYRRELKKFLGWSDRPWAEITPRHLAQYKAHLKQQGLSPNSINRALAGLMSFFDWFRTAYPEQMLHVPTTAVELERVPLPPAQDLSEVQVAALYLVVEERGAISKRDQAVLSVLAHGLRVDEVVRLNVGDFDGIRLTIRQAKDDSTGTVPLARQARDHLVDYLGERQSQQGELEPETPLFLSYGRNRRQQRLGYQGIYYLVKKLGQRAAHIAQEILNGQEGPGEEWQTWSAAQLQQILELEQVHPHQLRHTFATGLLLRGMESLHARTLTRHRSEASFKRYAKRVLMSSAEQAFYRAIDEEPPS</sequence>
<evidence type="ECO:0000256" key="4">
    <source>
        <dbReference type="ARBA" id="ARBA00023172"/>
    </source>
</evidence>
<dbReference type="PANTHER" id="PTHR30349:SF41">
    <property type="entry name" value="INTEGRASE_RECOMBINASE PROTEIN MJ0367-RELATED"/>
    <property type="match status" value="1"/>
</dbReference>
<protein>
    <submittedName>
        <fullName evidence="8">Integrase domain protein SAM domain protein</fullName>
    </submittedName>
</protein>
<evidence type="ECO:0000256" key="1">
    <source>
        <dbReference type="ARBA" id="ARBA00008857"/>
    </source>
</evidence>
<dbReference type="STRING" id="395961.Cyan7425_2894"/>
<dbReference type="InterPro" id="IPR010998">
    <property type="entry name" value="Integrase_recombinase_N"/>
</dbReference>
<proteinExistence type="inferred from homology"/>
<dbReference type="PROSITE" id="PS51898">
    <property type="entry name" value="TYR_RECOMBINASE"/>
    <property type="match status" value="1"/>
</dbReference>
<dbReference type="SUPFAM" id="SSF56349">
    <property type="entry name" value="DNA breaking-rejoining enzymes"/>
    <property type="match status" value="1"/>
</dbReference>
<reference evidence="8" key="1">
    <citation type="submission" date="2009-01" db="EMBL/GenBank/DDBJ databases">
        <title>Complete sequence of chromosome Cyanothece sp. PCC 7425.</title>
        <authorList>
            <consortium name="US DOE Joint Genome Institute"/>
            <person name="Lucas S."/>
            <person name="Copeland A."/>
            <person name="Lapidus A."/>
            <person name="Glavina del Rio T."/>
            <person name="Dalin E."/>
            <person name="Tice H."/>
            <person name="Bruce D."/>
            <person name="Goodwin L."/>
            <person name="Pitluck S."/>
            <person name="Sims D."/>
            <person name="Meineke L."/>
            <person name="Brettin T."/>
            <person name="Detter J.C."/>
            <person name="Han C."/>
            <person name="Larimer F."/>
            <person name="Land M."/>
            <person name="Hauser L."/>
            <person name="Kyrpides N."/>
            <person name="Ovchinnikova G."/>
            <person name="Liberton M."/>
            <person name="Stoeckel J."/>
            <person name="Banerjee A."/>
            <person name="Singh A."/>
            <person name="Page L."/>
            <person name="Sato H."/>
            <person name="Zhao L."/>
            <person name="Sherman L."/>
            <person name="Pakrasi H."/>
            <person name="Richardson P."/>
        </authorList>
    </citation>
    <scope>NUCLEOTIDE SEQUENCE</scope>
    <source>
        <strain evidence="8">PCC 7425</strain>
    </source>
</reference>
<dbReference type="Pfam" id="PF00589">
    <property type="entry name" value="Phage_integrase"/>
    <property type="match status" value="1"/>
</dbReference>
<dbReference type="HOGENOM" id="CLU_027562_9_6_3"/>